<dbReference type="EMBL" id="JACASE010000018">
    <property type="protein sequence ID" value="KAF6395342.1"/>
    <property type="molecule type" value="Genomic_DNA"/>
</dbReference>
<proteinExistence type="predicted"/>
<dbReference type="Proteomes" id="UP000593571">
    <property type="component" value="Unassembled WGS sequence"/>
</dbReference>
<dbReference type="AlphaFoldDB" id="A0A7J8B9L2"/>
<reference evidence="1 2" key="1">
    <citation type="journal article" date="2020" name="Nature">
        <title>Six reference-quality genomes reveal evolution of bat adaptations.</title>
        <authorList>
            <person name="Jebb D."/>
            <person name="Huang Z."/>
            <person name="Pippel M."/>
            <person name="Hughes G.M."/>
            <person name="Lavrichenko K."/>
            <person name="Devanna P."/>
            <person name="Winkler S."/>
            <person name="Jermiin L.S."/>
            <person name="Skirmuntt E.C."/>
            <person name="Katzourakis A."/>
            <person name="Burkitt-Gray L."/>
            <person name="Ray D.A."/>
            <person name="Sullivan K.A.M."/>
            <person name="Roscito J.G."/>
            <person name="Kirilenko B.M."/>
            <person name="Davalos L.M."/>
            <person name="Corthals A.P."/>
            <person name="Power M.L."/>
            <person name="Jones G."/>
            <person name="Ransome R.D."/>
            <person name="Dechmann D.K.N."/>
            <person name="Locatelli A.G."/>
            <person name="Puechmaille S.J."/>
            <person name="Fedrigo O."/>
            <person name="Jarvis E.D."/>
            <person name="Hiller M."/>
            <person name="Vernes S.C."/>
            <person name="Myers E.W."/>
            <person name="Teeling E.C."/>
        </authorList>
    </citation>
    <scope>NUCLEOTIDE SEQUENCE [LARGE SCALE GENOMIC DNA]</scope>
    <source>
        <strain evidence="1">MRouAeg1</strain>
        <tissue evidence="1">Muscle</tissue>
    </source>
</reference>
<comment type="caution">
    <text evidence="1">The sequence shown here is derived from an EMBL/GenBank/DDBJ whole genome shotgun (WGS) entry which is preliminary data.</text>
</comment>
<organism evidence="1 2">
    <name type="scientific">Rousettus aegyptiacus</name>
    <name type="common">Egyptian fruit bat</name>
    <name type="synonym">Pteropus aegyptiacus</name>
    <dbReference type="NCBI Taxonomy" id="9407"/>
    <lineage>
        <taxon>Eukaryota</taxon>
        <taxon>Metazoa</taxon>
        <taxon>Chordata</taxon>
        <taxon>Craniata</taxon>
        <taxon>Vertebrata</taxon>
        <taxon>Euteleostomi</taxon>
        <taxon>Mammalia</taxon>
        <taxon>Eutheria</taxon>
        <taxon>Laurasiatheria</taxon>
        <taxon>Chiroptera</taxon>
        <taxon>Yinpterochiroptera</taxon>
        <taxon>Pteropodoidea</taxon>
        <taxon>Pteropodidae</taxon>
        <taxon>Rousettinae</taxon>
        <taxon>Rousettus</taxon>
    </lineage>
</organism>
<evidence type="ECO:0000313" key="2">
    <source>
        <dbReference type="Proteomes" id="UP000593571"/>
    </source>
</evidence>
<name>A0A7J8B9L2_ROUAE</name>
<evidence type="ECO:0000313" key="1">
    <source>
        <dbReference type="EMBL" id="KAF6395342.1"/>
    </source>
</evidence>
<gene>
    <name evidence="1" type="ORF">HJG63_009905</name>
</gene>
<accession>A0A7J8B9L2</accession>
<sequence length="143" mass="15955">MIHIKRYMSDKYEHQGRGLSGDRLRSLGIRHGERGVTAGHICGKKRLSQTYRVISVPGPVVPTRQPQTKEQLVWTRSKRTLVSQSLSQSQVYMATTVSHSGMFTARNSQAVIAGLPWILSVFCSRVFKAVNPELSGLCGCRRV</sequence>
<keyword evidence="2" id="KW-1185">Reference proteome</keyword>
<protein>
    <submittedName>
        <fullName evidence="1">Uncharacterized protein</fullName>
    </submittedName>
</protein>